<dbReference type="PANTHER" id="PTHR13223:SF2">
    <property type="entry name" value="ACIDIC FIBROBLAST GROWTH FACTOR INTRACELLULAR-BINDING PROTEIN"/>
    <property type="match status" value="1"/>
</dbReference>
<keyword evidence="2" id="KW-1185">Reference proteome</keyword>
<gene>
    <name evidence="1" type="ORF">ADEAN_000524200</name>
</gene>
<dbReference type="GO" id="GO:0005634">
    <property type="term" value="C:nucleus"/>
    <property type="evidence" value="ECO:0007669"/>
    <property type="project" value="TreeGrafter"/>
</dbReference>
<dbReference type="EMBL" id="LR877153">
    <property type="protein sequence ID" value="CAD2217762.1"/>
    <property type="molecule type" value="Genomic_DNA"/>
</dbReference>
<protein>
    <submittedName>
        <fullName evidence="1">Uncharacterized protein</fullName>
    </submittedName>
</protein>
<evidence type="ECO:0000313" key="2">
    <source>
        <dbReference type="Proteomes" id="UP000515908"/>
    </source>
</evidence>
<reference evidence="1 2" key="1">
    <citation type="submission" date="2020-08" db="EMBL/GenBank/DDBJ databases">
        <authorList>
            <person name="Newling K."/>
            <person name="Davey J."/>
            <person name="Forrester S."/>
        </authorList>
    </citation>
    <scope>NUCLEOTIDE SEQUENCE [LARGE SCALE GENOMIC DNA]</scope>
    <source>
        <strain evidence="2">Crithidia deanei Carvalho (ATCC PRA-265)</strain>
    </source>
</reference>
<dbReference type="OrthoDB" id="16955at2759"/>
<name>A0A7G2CHS4_9TRYP</name>
<dbReference type="InterPro" id="IPR008614">
    <property type="entry name" value="FIBP"/>
</dbReference>
<dbReference type="Proteomes" id="UP000515908">
    <property type="component" value="Chromosome 09"/>
</dbReference>
<dbReference type="AlphaFoldDB" id="A0A7G2CHS4"/>
<proteinExistence type="predicted"/>
<evidence type="ECO:0000313" key="1">
    <source>
        <dbReference type="EMBL" id="CAD2217762.1"/>
    </source>
</evidence>
<dbReference type="VEuPathDB" id="TriTrypDB:ADEAN_000524200"/>
<organism evidence="1 2">
    <name type="scientific">Angomonas deanei</name>
    <dbReference type="NCBI Taxonomy" id="59799"/>
    <lineage>
        <taxon>Eukaryota</taxon>
        <taxon>Discoba</taxon>
        <taxon>Euglenozoa</taxon>
        <taxon>Kinetoplastea</taxon>
        <taxon>Metakinetoplastina</taxon>
        <taxon>Trypanosomatida</taxon>
        <taxon>Trypanosomatidae</taxon>
        <taxon>Strigomonadinae</taxon>
        <taxon>Angomonas</taxon>
    </lineage>
</organism>
<sequence length="234" mass="27022">MLEGLPSSDAAVLNSRLLYEEVCEQFELYEILIEDGLLFAPHSFLFNQYIPFPMDDRKAVIELYYAVDDCACYHYFGNKMSRYDHMEFSASNEKTGFFSRLLAPPAGRVSVTEKQTPTHIVEQLVKLREGSVRRQWENLKRVCTTISMMYQGKGGLFAPRDIPLIQLVQQCFGLSNKSLLSYASMAFGFEHRLETDMFCHLRSFEEIASVCTLIAGMWCDESQLLLKKRFCRRV</sequence>
<accession>A0A7G2CHS4</accession>
<dbReference type="PANTHER" id="PTHR13223">
    <property type="entry name" value="ACIDIC FIBROBLAST GROWTH FACTOR INTRACELLULAR BINDING PROTEIN"/>
    <property type="match status" value="1"/>
</dbReference>